<dbReference type="SMART" id="SM00387">
    <property type="entry name" value="HATPase_c"/>
    <property type="match status" value="1"/>
</dbReference>
<comment type="caution">
    <text evidence="6">The sequence shown here is derived from an EMBL/GenBank/DDBJ whole genome shotgun (WGS) entry which is preliminary data.</text>
</comment>
<feature type="compositionally biased region" description="Low complexity" evidence="3">
    <location>
        <begin position="906"/>
        <end position="936"/>
    </location>
</feature>
<sequence length="1206" mass="134666">MPGIRTEEQAFVDFVNSFKWAATPLGPMSQWPARLQQTFNQVLADSRPIAIYWGPKLATLYNEAFSKLCGTQHPGLLGKSVEDAWPDFCDKIKKTMKASTSKHGPSLEQEWRFFVHQSDGSMEETYLKWSLVPIIENNECMGFLQPLVDTTSMRLWERRMRMLIDLGHVLVTARDTKLYWRKTMQALEACDPSYDIPFAIIYSVENGPSSSHGVTSPDRVKNLCHLEACLGVPKGHPLIPQTLAPETSNQGLSAAFKEALKTQNPTLLHTKDNSLPEALLGGLDWRGFKDPCRSAIICPIRPTTEEHVMGVLVLGLNPRRPYDHDYQQYISLLNQKVTTTLASTVLIQEEARRNRNIAEQAAYDEAQLKEKLAAQTKHATDSMSKFQSIAEFVPVGMCFGDGQGNITFANEAWHRITGVPRTGKITQGSFWSRIVEEDRQNVDRAYKEMERAGAATIEFRVQREDDGPVQYPIGSSPSFEKAGMDLAQGNPQERHVLAALKAECAPDGTILRVLACLTDVTLHKEAAEQAIRRAQLVENYQKMTEFSTVGMYDMSLDGRLVGANNVFFEMCGIDKVDLRRNAVYPFDSCVVEEDVPVLHRALAQLVAGGKTQTAEIRFKTPWTEKDSDGNNIIAPRWVVATFLPVVNSDCVIQSFTGCLIDTSSKNWQFEAERQRYETERKRKDEAIEAKRQQEMFIDMTSHELRNPLSAIVQCADAIIASLAKSLELVNLSPTDLHALRTSPPEAILSEPEKGTWYEGLSLVQNAIENAETIIACTQHQKRIVDDILTMSKMDSNLLTVTPFTVDPILIAKEAFEMFEVEARRVDIELTWDVDQSYRHLGIEFLDLDPSRLKQVLINLLTNALKFTKNQEIRKVSIKMSASKQRPTDATSSVQFIPRAADILAPETSTSDTSGSGPSPRTSETSASEPSTSSNPPDYTYLIFEVHDTGQGLTEEEKSLLFQRFVQASPKTHVKYGGSGLGLFISKRLTEMQGGAIGVASRPGHGSTFAFYIEANTPGKTELQEARAAADALKQAMRSPSTVTRERAASGRANDVQIEGVLIVEDNLINQQITRRGLLDRGKKVEVANHGLEALEKLQKMNQAEGEFPLTLVTMDMEMPIQDGLTCTREIRKMELSGQLKGPRIPILAVSANARTEQIKEAIAAGCDDVLVKPYRIDELSHKMRMAVQKSREREDQERKEDEIHPS</sequence>
<dbReference type="InterPro" id="IPR011006">
    <property type="entry name" value="CheY-like_superfamily"/>
</dbReference>
<dbReference type="PANTHER" id="PTHR43719">
    <property type="entry name" value="TWO-COMPONENT HISTIDINE KINASE"/>
    <property type="match status" value="1"/>
</dbReference>
<dbReference type="RefSeq" id="XP_040709563.1">
    <property type="nucleotide sequence ID" value="XM_040857074.1"/>
</dbReference>
<dbReference type="Pfam" id="PF13188">
    <property type="entry name" value="PAS_8"/>
    <property type="match status" value="1"/>
</dbReference>
<dbReference type="Gene3D" id="3.40.50.2300">
    <property type="match status" value="1"/>
</dbReference>
<dbReference type="InterPro" id="IPR036097">
    <property type="entry name" value="HisK_dim/P_sf"/>
</dbReference>
<feature type="compositionally biased region" description="Basic and acidic residues" evidence="3">
    <location>
        <begin position="1189"/>
        <end position="1206"/>
    </location>
</feature>
<dbReference type="STRING" id="1141098.A0A1Y2D7P1"/>
<dbReference type="OrthoDB" id="60033at2759"/>
<reference evidence="6 7" key="1">
    <citation type="submission" date="2016-07" db="EMBL/GenBank/DDBJ databases">
        <title>Pervasive Adenine N6-methylation of Active Genes in Fungi.</title>
        <authorList>
            <consortium name="DOE Joint Genome Institute"/>
            <person name="Mondo S.J."/>
            <person name="Dannebaum R.O."/>
            <person name="Kuo R.C."/>
            <person name="Labutti K."/>
            <person name="Haridas S."/>
            <person name="Kuo A."/>
            <person name="Salamov A."/>
            <person name="Ahrendt S.R."/>
            <person name="Lipzen A."/>
            <person name="Sullivan W."/>
            <person name="Andreopoulos W.B."/>
            <person name="Clum A."/>
            <person name="Lindquist E."/>
            <person name="Daum C."/>
            <person name="Ramamoorthy G.K."/>
            <person name="Gryganskyi A."/>
            <person name="Culley D."/>
            <person name="Magnuson J.K."/>
            <person name="James T.Y."/>
            <person name="O'Malley M.A."/>
            <person name="Stajich J.E."/>
            <person name="Spatafora J.W."/>
            <person name="Visel A."/>
            <person name="Grigoriev I.V."/>
        </authorList>
    </citation>
    <scope>NUCLEOTIDE SEQUENCE [LARGE SCALE GENOMIC DNA]</scope>
    <source>
        <strain evidence="6 7">CBS 129021</strain>
    </source>
</reference>
<gene>
    <name evidence="6" type="ORF">BCR38DRAFT_357073</name>
</gene>
<dbReference type="Gene3D" id="1.10.287.130">
    <property type="match status" value="1"/>
</dbReference>
<dbReference type="InParanoid" id="A0A1Y2D7P1"/>
<dbReference type="PANTHER" id="PTHR43719:SF30">
    <property type="entry name" value="TWO-COMPONENT SYSTEM RESPONSE REGULATOR"/>
    <property type="match status" value="1"/>
</dbReference>
<dbReference type="PROSITE" id="PS50110">
    <property type="entry name" value="RESPONSE_REGULATORY"/>
    <property type="match status" value="1"/>
</dbReference>
<dbReference type="Pfam" id="PF00072">
    <property type="entry name" value="Response_reg"/>
    <property type="match status" value="1"/>
</dbReference>
<evidence type="ECO:0000313" key="6">
    <source>
        <dbReference type="EMBL" id="ORY55292.1"/>
    </source>
</evidence>
<dbReference type="GeneID" id="63773286"/>
<dbReference type="Proteomes" id="UP000193689">
    <property type="component" value="Unassembled WGS sequence"/>
</dbReference>
<dbReference type="InterPro" id="IPR035965">
    <property type="entry name" value="PAS-like_dom_sf"/>
</dbReference>
<accession>A0A1Y2D7P1</accession>
<dbReference type="PROSITE" id="PS50109">
    <property type="entry name" value="HIS_KIN"/>
    <property type="match status" value="1"/>
</dbReference>
<dbReference type="SUPFAM" id="SSF55874">
    <property type="entry name" value="ATPase domain of HSP90 chaperone/DNA topoisomerase II/histidine kinase"/>
    <property type="match status" value="1"/>
</dbReference>
<dbReference type="InterPro" id="IPR001789">
    <property type="entry name" value="Sig_transdc_resp-reg_receiver"/>
</dbReference>
<dbReference type="SMART" id="SM00091">
    <property type="entry name" value="PAS"/>
    <property type="match status" value="2"/>
</dbReference>
<dbReference type="PRINTS" id="PR00344">
    <property type="entry name" value="BCTRLSENSOR"/>
</dbReference>
<dbReference type="GO" id="GO:0000155">
    <property type="term" value="F:phosphorelay sensor kinase activity"/>
    <property type="evidence" value="ECO:0007669"/>
    <property type="project" value="InterPro"/>
</dbReference>
<dbReference type="InterPro" id="IPR003594">
    <property type="entry name" value="HATPase_dom"/>
</dbReference>
<dbReference type="CDD" id="cd17546">
    <property type="entry name" value="REC_hyHK_CKI1_RcsC-like"/>
    <property type="match status" value="1"/>
</dbReference>
<evidence type="ECO:0000256" key="3">
    <source>
        <dbReference type="SAM" id="MobiDB-lite"/>
    </source>
</evidence>
<dbReference type="SUPFAM" id="SSF52172">
    <property type="entry name" value="CheY-like"/>
    <property type="match status" value="1"/>
</dbReference>
<feature type="domain" description="Response regulatory" evidence="5">
    <location>
        <begin position="1059"/>
        <end position="1187"/>
    </location>
</feature>
<feature type="region of interest" description="Disordered" evidence="3">
    <location>
        <begin position="904"/>
        <end position="938"/>
    </location>
</feature>
<dbReference type="SUPFAM" id="SSF47384">
    <property type="entry name" value="Homodimeric domain of signal transducing histidine kinase"/>
    <property type="match status" value="1"/>
</dbReference>
<dbReference type="CDD" id="cd00130">
    <property type="entry name" value="PAS"/>
    <property type="match status" value="1"/>
</dbReference>
<dbReference type="AlphaFoldDB" id="A0A1Y2D7P1"/>
<dbReference type="SMART" id="SM00388">
    <property type="entry name" value="HisKA"/>
    <property type="match status" value="1"/>
</dbReference>
<dbReference type="SUPFAM" id="SSF55785">
    <property type="entry name" value="PYP-like sensor domain (PAS domain)"/>
    <property type="match status" value="2"/>
</dbReference>
<evidence type="ECO:0000256" key="1">
    <source>
        <dbReference type="ARBA" id="ARBA00022553"/>
    </source>
</evidence>
<keyword evidence="1 2" id="KW-0597">Phosphoprotein</keyword>
<evidence type="ECO:0000313" key="7">
    <source>
        <dbReference type="Proteomes" id="UP000193689"/>
    </source>
</evidence>
<proteinExistence type="predicted"/>
<dbReference type="Gene3D" id="3.30.450.20">
    <property type="entry name" value="PAS domain"/>
    <property type="match status" value="3"/>
</dbReference>
<dbReference type="InterPro" id="IPR005467">
    <property type="entry name" value="His_kinase_dom"/>
</dbReference>
<dbReference type="Pfam" id="PF02518">
    <property type="entry name" value="HATPase_c"/>
    <property type="match status" value="1"/>
</dbReference>
<name>A0A1Y2D7P1_9PEZI</name>
<evidence type="ECO:0000256" key="2">
    <source>
        <dbReference type="PROSITE-ProRule" id="PRU00169"/>
    </source>
</evidence>
<protein>
    <recommendedName>
        <fullName evidence="8">Hsp90-like protein</fullName>
    </recommendedName>
</protein>
<dbReference type="CDD" id="cd00082">
    <property type="entry name" value="HisKA"/>
    <property type="match status" value="1"/>
</dbReference>
<organism evidence="6 7">
    <name type="scientific">Pseudomassariella vexata</name>
    <dbReference type="NCBI Taxonomy" id="1141098"/>
    <lineage>
        <taxon>Eukaryota</taxon>
        <taxon>Fungi</taxon>
        <taxon>Dikarya</taxon>
        <taxon>Ascomycota</taxon>
        <taxon>Pezizomycotina</taxon>
        <taxon>Sordariomycetes</taxon>
        <taxon>Xylariomycetidae</taxon>
        <taxon>Amphisphaeriales</taxon>
        <taxon>Pseudomassariaceae</taxon>
        <taxon>Pseudomassariella</taxon>
    </lineage>
</organism>
<feature type="domain" description="Histidine kinase" evidence="4">
    <location>
        <begin position="699"/>
        <end position="1016"/>
    </location>
</feature>
<dbReference type="InterPro" id="IPR000014">
    <property type="entry name" value="PAS"/>
</dbReference>
<dbReference type="NCBIfam" id="TIGR00229">
    <property type="entry name" value="sensory_box"/>
    <property type="match status" value="1"/>
</dbReference>
<feature type="modified residue" description="4-aspartylphosphate" evidence="2">
    <location>
        <position position="1115"/>
    </location>
</feature>
<evidence type="ECO:0000259" key="5">
    <source>
        <dbReference type="PROSITE" id="PS50110"/>
    </source>
</evidence>
<dbReference type="EMBL" id="MCFJ01000028">
    <property type="protein sequence ID" value="ORY55292.1"/>
    <property type="molecule type" value="Genomic_DNA"/>
</dbReference>
<evidence type="ECO:0000259" key="4">
    <source>
        <dbReference type="PROSITE" id="PS50109"/>
    </source>
</evidence>
<dbReference type="InterPro" id="IPR003661">
    <property type="entry name" value="HisK_dim/P_dom"/>
</dbReference>
<dbReference type="InterPro" id="IPR050956">
    <property type="entry name" value="2C_system_His_kinase"/>
</dbReference>
<feature type="region of interest" description="Disordered" evidence="3">
    <location>
        <begin position="1185"/>
        <end position="1206"/>
    </location>
</feature>
<dbReference type="Gene3D" id="3.30.565.10">
    <property type="entry name" value="Histidine kinase-like ATPase, C-terminal domain"/>
    <property type="match status" value="1"/>
</dbReference>
<keyword evidence="7" id="KW-1185">Reference proteome</keyword>
<dbReference type="InterPro" id="IPR036890">
    <property type="entry name" value="HATPase_C_sf"/>
</dbReference>
<dbReference type="InterPro" id="IPR004358">
    <property type="entry name" value="Sig_transdc_His_kin-like_C"/>
</dbReference>
<dbReference type="SMART" id="SM00448">
    <property type="entry name" value="REC"/>
    <property type="match status" value="1"/>
</dbReference>
<evidence type="ECO:0008006" key="8">
    <source>
        <dbReference type="Google" id="ProtNLM"/>
    </source>
</evidence>